<evidence type="ECO:0000259" key="3">
    <source>
        <dbReference type="Pfam" id="PF13976"/>
    </source>
</evidence>
<dbReference type="PANTHER" id="PTHR11439">
    <property type="entry name" value="GAG-POL-RELATED RETROTRANSPOSON"/>
    <property type="match status" value="1"/>
</dbReference>
<dbReference type="EMBL" id="BKCJ010227757">
    <property type="protein sequence ID" value="GEY97224.1"/>
    <property type="molecule type" value="Genomic_DNA"/>
</dbReference>
<sequence length="1108" mass="124716">MSYLSDFEEINGGYVAFDGNPKGGKITAAYENQVLLRVSKENNMYNVDLKNIVPSGDLTCLFAKAALDESNLWHRRLGHINFNTMNKLVKGNLVRGSPSKVFENNHTCVACKKRKQHRASCKTKPTSSVSQPLQRVLLTKPHNKSPDELLLGRTPSIGFMRPFGCLVTILNTLDPLGKFNGKADEGFLVGYFISSKAFRVFNSRTQIVQETLHINFLENKPNVAGSGPTWLFDIDTLTKSMNYQPVTIGNQSNPSAGVQEQFDAKKVGEENVEQYVLFPLWYSGSKNTQNTNGDAAFEVKEPEFKVKKPESEVYVSPSSSAKTMKHDDKTKREVNVAGTPVPVVGKISTNSTNTFSVAGPYNIVVSPTLRESSYVDPSQYPDALKMIALEDITYSDDDEDVGAEADFTNLEITIIVSPIPTTRVHKDHLVTQIIGDLSLATQTRSMKRVVKEQGGLTQIKNEDFYTCMFACFLSQDKLKRVHQALKDLSWIEAMQEELLQFKMQKVWVLVDLPNGKRAIGTKWVFRNKKDERGIVVRNKAQLVAQRHTQEEGIDYEEVFAPMDVKSAFFYGNIKEEVYVCKTLGSEDPDYPNKVYKVVKALYGLHQAPRAWYETLAIYLLENGFQKGKIDQTLFIMKQKGDILLVHVYVDEIIFGSTNKELCKAFEKLMKDKFQMSSMDGKLASTPIDTEKPLLKDPDGEDVDVNTYRLMIASLIYLNSSRLDIMFAVCACAHFYVTPKVSHLHAVKRIFRYLKGKPHLGLWYPEDSPFNLVDYSDSDYAGASLDRKSTTGGYQFLRFRLISWQCKKQTVVATSSTEAEYVATASSCVQVLWIQNQLLDYGIHTFIMVLTFADTHNMIAYLSKSDSNEGFDQIIDFLIASTIKYALTINPNIYVSCIKQFWSSVLVKKVNDVTRLQALIDRKKVIITEATVREALRLDDAESIDCLPNEETFTELSRMGYEKPYTKLTFYKAFFLPQWKFLIHTILQCMSAKRTSWNEFSSFMASTVICLSTAQVGDLSSHTTKYLSPALTQKVFANMRRVGKGFSKVEIPLYEGMIVTQQANDVADEVVAGFDVDDVPVVDVEPTLSSPTPTTQPPPPPPQQLPSTS</sequence>
<proteinExistence type="predicted"/>
<organism evidence="5">
    <name type="scientific">Tanacetum cinerariifolium</name>
    <name type="common">Dalmatian daisy</name>
    <name type="synonym">Chrysanthemum cinerariifolium</name>
    <dbReference type="NCBI Taxonomy" id="118510"/>
    <lineage>
        <taxon>Eukaryota</taxon>
        <taxon>Viridiplantae</taxon>
        <taxon>Streptophyta</taxon>
        <taxon>Embryophyta</taxon>
        <taxon>Tracheophyta</taxon>
        <taxon>Spermatophyta</taxon>
        <taxon>Magnoliopsida</taxon>
        <taxon>eudicotyledons</taxon>
        <taxon>Gunneridae</taxon>
        <taxon>Pentapetalae</taxon>
        <taxon>asterids</taxon>
        <taxon>campanulids</taxon>
        <taxon>Asterales</taxon>
        <taxon>Asteraceae</taxon>
        <taxon>Asteroideae</taxon>
        <taxon>Anthemideae</taxon>
        <taxon>Anthemidinae</taxon>
        <taxon>Tanacetum</taxon>
    </lineage>
</organism>
<dbReference type="InterPro" id="IPR013103">
    <property type="entry name" value="RVT_2"/>
</dbReference>
<dbReference type="SUPFAM" id="SSF56672">
    <property type="entry name" value="DNA/RNA polymerases"/>
    <property type="match status" value="1"/>
</dbReference>
<reference evidence="5" key="1">
    <citation type="journal article" date="2019" name="Sci. Rep.">
        <title>Draft genome of Tanacetum cinerariifolium, the natural source of mosquito coil.</title>
        <authorList>
            <person name="Yamashiro T."/>
            <person name="Shiraishi A."/>
            <person name="Satake H."/>
            <person name="Nakayama K."/>
        </authorList>
    </citation>
    <scope>NUCLEOTIDE SEQUENCE</scope>
</reference>
<feature type="compositionally biased region" description="Pro residues" evidence="1">
    <location>
        <begin position="1093"/>
        <end position="1108"/>
    </location>
</feature>
<feature type="compositionally biased region" description="Low complexity" evidence="1">
    <location>
        <begin position="1082"/>
        <end position="1092"/>
    </location>
</feature>
<dbReference type="InterPro" id="IPR043502">
    <property type="entry name" value="DNA/RNA_pol_sf"/>
</dbReference>
<dbReference type="Pfam" id="PF07727">
    <property type="entry name" value="RVT_2"/>
    <property type="match status" value="2"/>
</dbReference>
<dbReference type="InterPro" id="IPR025724">
    <property type="entry name" value="GAG-pre-integrase_dom"/>
</dbReference>
<evidence type="ECO:0000256" key="1">
    <source>
        <dbReference type="SAM" id="MobiDB-lite"/>
    </source>
</evidence>
<name>A0A699I5U2_TANCI</name>
<feature type="domain" description="Retroviral polymerase SH3-like" evidence="4">
    <location>
        <begin position="165"/>
        <end position="220"/>
    </location>
</feature>
<protein>
    <submittedName>
        <fullName evidence="5">Uncharacterized protein</fullName>
    </submittedName>
</protein>
<evidence type="ECO:0000259" key="2">
    <source>
        <dbReference type="Pfam" id="PF07727"/>
    </source>
</evidence>
<comment type="caution">
    <text evidence="5">The sequence shown here is derived from an EMBL/GenBank/DDBJ whole genome shotgun (WGS) entry which is preliminary data.</text>
</comment>
<accession>A0A699I5U2</accession>
<feature type="region of interest" description="Disordered" evidence="1">
    <location>
        <begin position="1082"/>
        <end position="1108"/>
    </location>
</feature>
<dbReference type="Pfam" id="PF13976">
    <property type="entry name" value="gag_pre-integrs"/>
    <property type="match status" value="1"/>
</dbReference>
<gene>
    <name evidence="5" type="ORF">Tci_469198</name>
</gene>
<feature type="domain" description="Reverse transcriptase Ty1/copia-type" evidence="2">
    <location>
        <begin position="562"/>
        <end position="678"/>
    </location>
</feature>
<feature type="domain" description="GAG-pre-integrase" evidence="3">
    <location>
        <begin position="44"/>
        <end position="116"/>
    </location>
</feature>
<feature type="domain" description="Reverse transcriptase Ty1/copia-type" evidence="2">
    <location>
        <begin position="505"/>
        <end position="561"/>
    </location>
</feature>
<dbReference type="InterPro" id="IPR057670">
    <property type="entry name" value="SH3_retrovirus"/>
</dbReference>
<dbReference type="Pfam" id="PF25597">
    <property type="entry name" value="SH3_retrovirus"/>
    <property type="match status" value="1"/>
</dbReference>
<dbReference type="AlphaFoldDB" id="A0A699I5U2"/>
<evidence type="ECO:0000259" key="4">
    <source>
        <dbReference type="Pfam" id="PF25597"/>
    </source>
</evidence>
<dbReference type="PANTHER" id="PTHR11439:SF495">
    <property type="entry name" value="REVERSE TRANSCRIPTASE, RNA-DEPENDENT DNA POLYMERASE-RELATED"/>
    <property type="match status" value="1"/>
</dbReference>
<dbReference type="CDD" id="cd09272">
    <property type="entry name" value="RNase_HI_RT_Ty1"/>
    <property type="match status" value="1"/>
</dbReference>
<evidence type="ECO:0000313" key="5">
    <source>
        <dbReference type="EMBL" id="GEY97224.1"/>
    </source>
</evidence>